<comment type="caution">
    <text evidence="1">The sequence shown here is derived from an EMBL/GenBank/DDBJ whole genome shotgun (WGS) entry which is preliminary data.</text>
</comment>
<evidence type="ECO:0000313" key="2">
    <source>
        <dbReference type="Proteomes" id="UP000006233"/>
    </source>
</evidence>
<organism evidence="1 2">
    <name type="scientific">Leptotrichia hofstadii F0254</name>
    <dbReference type="NCBI Taxonomy" id="634994"/>
    <lineage>
        <taxon>Bacteria</taxon>
        <taxon>Fusobacteriati</taxon>
        <taxon>Fusobacteriota</taxon>
        <taxon>Fusobacteriia</taxon>
        <taxon>Fusobacteriales</taxon>
        <taxon>Leptotrichiaceae</taxon>
        <taxon>Leptotrichia</taxon>
    </lineage>
</organism>
<sequence length="44" mass="5331">MIRNFLNIEVSETLQNDENSKNTNEKGNFIDMNKYLKNYRKILH</sequence>
<name>C9MW33_9FUSO</name>
<dbReference type="RefSeq" id="WP_006803809.1">
    <property type="nucleotide sequence ID" value="NZ_GG700632.1"/>
</dbReference>
<dbReference type="STRING" id="634994.GCWU000323_00472"/>
<dbReference type="HOGENOM" id="CLU_3218119_0_0_0"/>
<evidence type="ECO:0000313" key="1">
    <source>
        <dbReference type="EMBL" id="EEX75223.1"/>
    </source>
</evidence>
<dbReference type="AlphaFoldDB" id="C9MW33"/>
<accession>C9MW33</accession>
<dbReference type="Proteomes" id="UP000006233">
    <property type="component" value="Unassembled WGS sequence"/>
</dbReference>
<reference evidence="1 2" key="1">
    <citation type="submission" date="2009-09" db="EMBL/GenBank/DDBJ databases">
        <authorList>
            <person name="Weinstock G."/>
            <person name="Sodergren E."/>
            <person name="Clifton S."/>
            <person name="Fulton L."/>
            <person name="Fulton B."/>
            <person name="Courtney L."/>
            <person name="Fronick C."/>
            <person name="Harrison M."/>
            <person name="Strong C."/>
            <person name="Farmer C."/>
            <person name="Delahaunty K."/>
            <person name="Markovic C."/>
            <person name="Hall O."/>
            <person name="Minx P."/>
            <person name="Tomlinson C."/>
            <person name="Mitreva M."/>
            <person name="Nelson J."/>
            <person name="Hou S."/>
            <person name="Wollam A."/>
            <person name="Pepin K.H."/>
            <person name="Johnson M."/>
            <person name="Bhonagiri V."/>
            <person name="Nash W.E."/>
            <person name="Warren W."/>
            <person name="Chinwalla A."/>
            <person name="Mardis E.R."/>
            <person name="Wilson R.K."/>
        </authorList>
    </citation>
    <scope>NUCLEOTIDE SEQUENCE [LARGE SCALE GENOMIC DNA]</scope>
    <source>
        <strain evidence="1 2">F0254</strain>
    </source>
</reference>
<dbReference type="EMBL" id="ACVB02000007">
    <property type="protein sequence ID" value="EEX75223.1"/>
    <property type="molecule type" value="Genomic_DNA"/>
</dbReference>
<proteinExistence type="predicted"/>
<protein>
    <submittedName>
        <fullName evidence="1">Uncharacterized protein</fullName>
    </submittedName>
</protein>
<gene>
    <name evidence="1" type="ORF">GCWU000323_00472</name>
</gene>